<dbReference type="RefSeq" id="WP_212685536.1">
    <property type="nucleotide sequence ID" value="NZ_JAGSPM010000013.1"/>
</dbReference>
<feature type="chain" id="PRO_5037130530" evidence="1">
    <location>
        <begin position="25"/>
        <end position="274"/>
    </location>
</feature>
<keyword evidence="3" id="KW-1185">Reference proteome</keyword>
<evidence type="ECO:0000313" key="3">
    <source>
        <dbReference type="Proteomes" id="UP000680158"/>
    </source>
</evidence>
<gene>
    <name evidence="2" type="ORF">KDM92_16585</name>
</gene>
<dbReference type="Proteomes" id="UP000680158">
    <property type="component" value="Unassembled WGS sequence"/>
</dbReference>
<reference evidence="2 3" key="1">
    <citation type="submission" date="2021-04" db="EMBL/GenBank/DDBJ databases">
        <title>novel species isolated from subtropical streams in China.</title>
        <authorList>
            <person name="Lu H."/>
        </authorList>
    </citation>
    <scope>NUCLEOTIDE SEQUENCE [LARGE SCALE GENOMIC DNA]</scope>
    <source>
        <strain evidence="2 3">BYS107W</strain>
    </source>
</reference>
<protein>
    <submittedName>
        <fullName evidence="2">Uncharacterized protein</fullName>
    </submittedName>
</protein>
<proteinExistence type="predicted"/>
<keyword evidence="1" id="KW-0732">Signal</keyword>
<name>A0A941DJV5_9BURK</name>
<accession>A0A941DJV5</accession>
<sequence>MKFSLRTLLILLCCSFSFASISFAQEQGEAPPPQEKSDDGVTQTVEVTNAKNPDWKSYRVMLKGVDAFEKFHARAPQAIHKFILKPRRAEVELRGVSLRLSTDTFSRPIPIAEDGSFSLPIDMQAKEQNAELMINRKKDMFRWWPLVRSPTMLVNQRRLGDLRLECEMFWAIYYDDLPFIARNFVRALGGPCNTKKVSFSFPAEFMGLKEATLIEGDRRQSLPVDLLKSSYSLSLFNNAYSDDAVIELVYENSKAETSESRKRNFNGLSVAVGL</sequence>
<organism evidence="2 3">
    <name type="scientific">Undibacterium baiyunense</name>
    <dbReference type="NCBI Taxonomy" id="2828731"/>
    <lineage>
        <taxon>Bacteria</taxon>
        <taxon>Pseudomonadati</taxon>
        <taxon>Pseudomonadota</taxon>
        <taxon>Betaproteobacteria</taxon>
        <taxon>Burkholderiales</taxon>
        <taxon>Oxalobacteraceae</taxon>
        <taxon>Undibacterium</taxon>
    </lineage>
</organism>
<feature type="signal peptide" evidence="1">
    <location>
        <begin position="1"/>
        <end position="24"/>
    </location>
</feature>
<evidence type="ECO:0000256" key="1">
    <source>
        <dbReference type="SAM" id="SignalP"/>
    </source>
</evidence>
<dbReference type="AlphaFoldDB" id="A0A941DJV5"/>
<dbReference type="EMBL" id="JAGSPM010000013">
    <property type="protein sequence ID" value="MBR7748202.1"/>
    <property type="molecule type" value="Genomic_DNA"/>
</dbReference>
<comment type="caution">
    <text evidence="2">The sequence shown here is derived from an EMBL/GenBank/DDBJ whole genome shotgun (WGS) entry which is preliminary data.</text>
</comment>
<evidence type="ECO:0000313" key="2">
    <source>
        <dbReference type="EMBL" id="MBR7748202.1"/>
    </source>
</evidence>